<dbReference type="EMBL" id="FNBE01000012">
    <property type="protein sequence ID" value="SDG50173.1"/>
    <property type="molecule type" value="Genomic_DNA"/>
</dbReference>
<sequence length="74" mass="7979">MLTASAADLAVLRGRAGAAEDVFVADMPGAGQRLRVYDEYVDEIGRTEEPDYLAVSVVGPRNRVAKWVKGFPLA</sequence>
<dbReference type="SUPFAM" id="SSF102462">
    <property type="entry name" value="Peptidyl-tRNA hydrolase II"/>
    <property type="match status" value="1"/>
</dbReference>
<evidence type="ECO:0000313" key="1">
    <source>
        <dbReference type="EMBL" id="SDG50173.1"/>
    </source>
</evidence>
<dbReference type="Pfam" id="PF09391">
    <property type="entry name" value="DUF2000"/>
    <property type="match status" value="1"/>
</dbReference>
<accession>A0A1G7URN0</accession>
<evidence type="ECO:0000313" key="2">
    <source>
        <dbReference type="Proteomes" id="UP000198967"/>
    </source>
</evidence>
<organism evidence="1 2">
    <name type="scientific">Pseudonocardia oroxyli</name>
    <dbReference type="NCBI Taxonomy" id="366584"/>
    <lineage>
        <taxon>Bacteria</taxon>
        <taxon>Bacillati</taxon>
        <taxon>Actinomycetota</taxon>
        <taxon>Actinomycetes</taxon>
        <taxon>Pseudonocardiales</taxon>
        <taxon>Pseudonocardiaceae</taxon>
        <taxon>Pseudonocardia</taxon>
    </lineage>
</organism>
<dbReference type="InterPro" id="IPR018988">
    <property type="entry name" value="DUF2000"/>
</dbReference>
<protein>
    <submittedName>
        <fullName evidence="1">Uncharacterized protein</fullName>
    </submittedName>
</protein>
<gene>
    <name evidence="1" type="ORF">SAMN05216377_112131</name>
</gene>
<keyword evidence="2" id="KW-1185">Reference proteome</keyword>
<name>A0A1G7URN0_PSEOR</name>
<dbReference type="Proteomes" id="UP000198967">
    <property type="component" value="Unassembled WGS sequence"/>
</dbReference>
<dbReference type="STRING" id="366584.SAMN05216377_112131"/>
<dbReference type="InterPro" id="IPR023476">
    <property type="entry name" value="Pep_tRNA_hydro_II_dom_sf"/>
</dbReference>
<reference evidence="1 2" key="1">
    <citation type="submission" date="2016-10" db="EMBL/GenBank/DDBJ databases">
        <authorList>
            <person name="de Groot N.N."/>
        </authorList>
    </citation>
    <scope>NUCLEOTIDE SEQUENCE [LARGE SCALE GENOMIC DNA]</scope>
    <source>
        <strain evidence="1 2">CGMCC 4.3143</strain>
    </source>
</reference>
<proteinExistence type="predicted"/>
<dbReference type="AlphaFoldDB" id="A0A1G7URN0"/>
<dbReference type="Gene3D" id="3.40.1490.10">
    <property type="entry name" value="Bit1"/>
    <property type="match status" value="1"/>
</dbReference>